<sequence length="46" mass="5322">MIGFLGLIAILCWALNRNRRRQLRPTTFGLPDRDLERLVADLRAIS</sequence>
<keyword evidence="2" id="KW-1185">Reference proteome</keyword>
<dbReference type="Proteomes" id="UP001501705">
    <property type="component" value="Unassembled WGS sequence"/>
</dbReference>
<name>A0ABP4PTP0_9ACTN</name>
<reference evidence="2" key="1">
    <citation type="journal article" date="2019" name="Int. J. Syst. Evol. Microbiol.">
        <title>The Global Catalogue of Microorganisms (GCM) 10K type strain sequencing project: providing services to taxonomists for standard genome sequencing and annotation.</title>
        <authorList>
            <consortium name="The Broad Institute Genomics Platform"/>
            <consortium name="The Broad Institute Genome Sequencing Center for Infectious Disease"/>
            <person name="Wu L."/>
            <person name="Ma J."/>
        </authorList>
    </citation>
    <scope>NUCLEOTIDE SEQUENCE [LARGE SCALE GENOMIC DNA]</scope>
    <source>
        <strain evidence="2">JCM 15572</strain>
    </source>
</reference>
<accession>A0ABP4PTP0</accession>
<organism evidence="1 2">
    <name type="scientific">Kribbella hippodromi</name>
    <dbReference type="NCBI Taxonomy" id="434347"/>
    <lineage>
        <taxon>Bacteria</taxon>
        <taxon>Bacillati</taxon>
        <taxon>Actinomycetota</taxon>
        <taxon>Actinomycetes</taxon>
        <taxon>Propionibacteriales</taxon>
        <taxon>Kribbellaceae</taxon>
        <taxon>Kribbella</taxon>
    </lineage>
</organism>
<dbReference type="RefSeq" id="WP_344237166.1">
    <property type="nucleotide sequence ID" value="NZ_BAAAPH010000018.1"/>
</dbReference>
<dbReference type="EMBL" id="BAAAPH010000018">
    <property type="protein sequence ID" value="GAA1589144.1"/>
    <property type="molecule type" value="Genomic_DNA"/>
</dbReference>
<gene>
    <name evidence="1" type="ORF">GCM10009804_51630</name>
</gene>
<protein>
    <submittedName>
        <fullName evidence="1">Uncharacterized protein</fullName>
    </submittedName>
</protein>
<proteinExistence type="predicted"/>
<comment type="caution">
    <text evidence="1">The sequence shown here is derived from an EMBL/GenBank/DDBJ whole genome shotgun (WGS) entry which is preliminary data.</text>
</comment>
<evidence type="ECO:0000313" key="1">
    <source>
        <dbReference type="EMBL" id="GAA1589144.1"/>
    </source>
</evidence>
<evidence type="ECO:0000313" key="2">
    <source>
        <dbReference type="Proteomes" id="UP001501705"/>
    </source>
</evidence>